<dbReference type="Proteomes" id="UP000189229">
    <property type="component" value="Unassembled WGS sequence"/>
</dbReference>
<protein>
    <recommendedName>
        <fullName evidence="3">Linear gramicidin synthetase subunit D domain protein</fullName>
    </recommendedName>
</protein>
<reference evidence="1 2" key="1">
    <citation type="submission" date="2017-02" db="EMBL/GenBank/DDBJ databases">
        <title>Complete genome sequences of Mycobacterium kansasii strains isolated from rhesus macaques.</title>
        <authorList>
            <person name="Panda A."/>
            <person name="Nagaraj S."/>
            <person name="Zhao X."/>
            <person name="Tettelin H."/>
            <person name="Detolla L.J."/>
        </authorList>
    </citation>
    <scope>NUCLEOTIDE SEQUENCE [LARGE SCALE GENOMIC DNA]</scope>
    <source>
        <strain evidence="1 2">11-3813</strain>
    </source>
</reference>
<name>A0A1V3WDF4_MYCKA</name>
<comment type="caution">
    <text evidence="1">The sequence shown here is derived from an EMBL/GenBank/DDBJ whole genome shotgun (WGS) entry which is preliminary data.</text>
</comment>
<dbReference type="AlphaFoldDB" id="A0A1V3WDF4"/>
<dbReference type="Gene3D" id="3.30.559.30">
    <property type="entry name" value="Nonribosomal peptide synthetase, condensation domain"/>
    <property type="match status" value="1"/>
</dbReference>
<evidence type="ECO:0008006" key="3">
    <source>
        <dbReference type="Google" id="ProtNLM"/>
    </source>
</evidence>
<dbReference type="EMBL" id="MVBM01000011">
    <property type="protein sequence ID" value="OOK65014.1"/>
    <property type="molecule type" value="Genomic_DNA"/>
</dbReference>
<accession>A0A1V3WDF4</accession>
<organism evidence="1 2">
    <name type="scientific">Mycobacterium kansasii</name>
    <dbReference type="NCBI Taxonomy" id="1768"/>
    <lineage>
        <taxon>Bacteria</taxon>
        <taxon>Bacillati</taxon>
        <taxon>Actinomycetota</taxon>
        <taxon>Actinomycetes</taxon>
        <taxon>Mycobacteriales</taxon>
        <taxon>Mycobacteriaceae</taxon>
        <taxon>Mycobacterium</taxon>
    </lineage>
</organism>
<gene>
    <name evidence="1" type="ORF">BZL30_8980</name>
</gene>
<evidence type="ECO:0000313" key="1">
    <source>
        <dbReference type="EMBL" id="OOK65014.1"/>
    </source>
</evidence>
<evidence type="ECO:0000313" key="2">
    <source>
        <dbReference type="Proteomes" id="UP000189229"/>
    </source>
</evidence>
<proteinExistence type="predicted"/>
<sequence>MSPGRQLNLRVEFAGDVFDASGIELIIRRLRQLLDIMAAYPDKPLRAIELRHET</sequence>